<name>A0A6A6H789_VIRVR</name>
<reference evidence="1" key="1">
    <citation type="journal article" date="2020" name="Stud. Mycol.">
        <title>101 Dothideomycetes genomes: a test case for predicting lifestyles and emergence of pathogens.</title>
        <authorList>
            <person name="Haridas S."/>
            <person name="Albert R."/>
            <person name="Binder M."/>
            <person name="Bloem J."/>
            <person name="Labutti K."/>
            <person name="Salamov A."/>
            <person name="Andreopoulos B."/>
            <person name="Baker S."/>
            <person name="Barry K."/>
            <person name="Bills G."/>
            <person name="Bluhm B."/>
            <person name="Cannon C."/>
            <person name="Castanera R."/>
            <person name="Culley D."/>
            <person name="Daum C."/>
            <person name="Ezra D."/>
            <person name="Gonzalez J."/>
            <person name="Henrissat B."/>
            <person name="Kuo A."/>
            <person name="Liang C."/>
            <person name="Lipzen A."/>
            <person name="Lutzoni F."/>
            <person name="Magnuson J."/>
            <person name="Mondo S."/>
            <person name="Nolan M."/>
            <person name="Ohm R."/>
            <person name="Pangilinan J."/>
            <person name="Park H.-J."/>
            <person name="Ramirez L."/>
            <person name="Alfaro M."/>
            <person name="Sun H."/>
            <person name="Tritt A."/>
            <person name="Yoshinaga Y."/>
            <person name="Zwiers L.-H."/>
            <person name="Turgeon B."/>
            <person name="Goodwin S."/>
            <person name="Spatafora J."/>
            <person name="Crous P."/>
            <person name="Grigoriev I."/>
        </authorList>
    </citation>
    <scope>NUCLEOTIDE SEQUENCE</scope>
    <source>
        <strain evidence="1">Tuck. ex Michener</strain>
    </source>
</reference>
<proteinExistence type="predicted"/>
<gene>
    <name evidence="1" type="ORF">EV356DRAFT_191666</name>
</gene>
<sequence length="161" mass="17850">MDPASIVGIIGSVVGIADVVTRSIKRLSTLKTKYRDSPFLVSNLIGQLCTIQVALDQLSSWTHRDLLSDPRYAILAGHVDNSLSCFGPLMMSLQEHLDKLDTSGDDHMGLTKKISFLWTEKDLVDYVTLLNHQVNALTLLLQAIQWQCNFAIELNAGLKLL</sequence>
<organism evidence="1 2">
    <name type="scientific">Viridothelium virens</name>
    <name type="common">Speckled blister lichen</name>
    <name type="synonym">Trypethelium virens</name>
    <dbReference type="NCBI Taxonomy" id="1048519"/>
    <lineage>
        <taxon>Eukaryota</taxon>
        <taxon>Fungi</taxon>
        <taxon>Dikarya</taxon>
        <taxon>Ascomycota</taxon>
        <taxon>Pezizomycotina</taxon>
        <taxon>Dothideomycetes</taxon>
        <taxon>Dothideomycetes incertae sedis</taxon>
        <taxon>Trypetheliales</taxon>
        <taxon>Trypetheliaceae</taxon>
        <taxon>Viridothelium</taxon>
    </lineage>
</organism>
<dbReference type="EMBL" id="ML991803">
    <property type="protein sequence ID" value="KAF2233885.1"/>
    <property type="molecule type" value="Genomic_DNA"/>
</dbReference>
<accession>A0A6A6H789</accession>
<dbReference type="OrthoDB" id="5817230at2759"/>
<evidence type="ECO:0000313" key="1">
    <source>
        <dbReference type="EMBL" id="KAF2233885.1"/>
    </source>
</evidence>
<evidence type="ECO:0000313" key="2">
    <source>
        <dbReference type="Proteomes" id="UP000800092"/>
    </source>
</evidence>
<protein>
    <recommendedName>
        <fullName evidence="3">Fungal N-terminal domain-containing protein</fullName>
    </recommendedName>
</protein>
<dbReference type="AlphaFoldDB" id="A0A6A6H789"/>
<keyword evidence="2" id="KW-1185">Reference proteome</keyword>
<evidence type="ECO:0008006" key="3">
    <source>
        <dbReference type="Google" id="ProtNLM"/>
    </source>
</evidence>
<dbReference type="Proteomes" id="UP000800092">
    <property type="component" value="Unassembled WGS sequence"/>
</dbReference>